<organism evidence="1 2">
    <name type="scientific">Tremella mesenterica</name>
    <name type="common">Jelly fungus</name>
    <dbReference type="NCBI Taxonomy" id="5217"/>
    <lineage>
        <taxon>Eukaryota</taxon>
        <taxon>Fungi</taxon>
        <taxon>Dikarya</taxon>
        <taxon>Basidiomycota</taxon>
        <taxon>Agaricomycotina</taxon>
        <taxon>Tremellomycetes</taxon>
        <taxon>Tremellales</taxon>
        <taxon>Tremellaceae</taxon>
        <taxon>Tremella</taxon>
    </lineage>
</organism>
<dbReference type="InParanoid" id="A0A4Q1BQV6"/>
<gene>
    <name evidence="1" type="ORF">M231_02449</name>
</gene>
<keyword evidence="2" id="KW-1185">Reference proteome</keyword>
<evidence type="ECO:0000313" key="2">
    <source>
        <dbReference type="Proteomes" id="UP000289152"/>
    </source>
</evidence>
<accession>A0A4Q1BQV6</accession>
<protein>
    <submittedName>
        <fullName evidence="1">Uncharacterized protein</fullName>
    </submittedName>
</protein>
<name>A0A4Q1BQV6_TREME</name>
<dbReference type="EMBL" id="SDIL01000020">
    <property type="protein sequence ID" value="RXK40335.1"/>
    <property type="molecule type" value="Genomic_DNA"/>
</dbReference>
<reference evidence="1 2" key="1">
    <citation type="submission" date="2016-06" db="EMBL/GenBank/DDBJ databases">
        <title>Evolution of pathogenesis and genome organization in the Tremellales.</title>
        <authorList>
            <person name="Cuomo C."/>
            <person name="Litvintseva A."/>
            <person name="Heitman J."/>
            <person name="Chen Y."/>
            <person name="Sun S."/>
            <person name="Springer D."/>
            <person name="Dromer F."/>
            <person name="Young S."/>
            <person name="Zeng Q."/>
            <person name="Chapman S."/>
            <person name="Gujja S."/>
            <person name="Saif S."/>
            <person name="Birren B."/>
        </authorList>
    </citation>
    <scope>NUCLEOTIDE SEQUENCE [LARGE SCALE GENOMIC DNA]</scope>
    <source>
        <strain evidence="1 2">ATCC 28783</strain>
    </source>
</reference>
<proteinExistence type="predicted"/>
<sequence>MSLGLYVMQWAEGYSYDLKKQRSAASKPRVIVHTLKVGDVEIYLKQDPDERTVKLTIGTERLYQSVRTKQELTIHSPWVEESRIPLSSMTQDLRMENGPFGFGGSHFGSNTLRQIEQASDP</sequence>
<dbReference type="AlphaFoldDB" id="A0A4Q1BQV6"/>
<comment type="caution">
    <text evidence="1">The sequence shown here is derived from an EMBL/GenBank/DDBJ whole genome shotgun (WGS) entry which is preliminary data.</text>
</comment>
<evidence type="ECO:0000313" key="1">
    <source>
        <dbReference type="EMBL" id="RXK40335.1"/>
    </source>
</evidence>
<dbReference type="Proteomes" id="UP000289152">
    <property type="component" value="Unassembled WGS sequence"/>
</dbReference>